<dbReference type="VEuPathDB" id="AmoebaDB:DDB_G0280875"/>
<feature type="compositionally biased region" description="Polar residues" evidence="1">
    <location>
        <begin position="1"/>
        <end position="10"/>
    </location>
</feature>
<evidence type="ECO:0000313" key="3">
    <source>
        <dbReference type="Proteomes" id="UP000002195"/>
    </source>
</evidence>
<dbReference type="InParanoid" id="Q54UR3"/>
<proteinExistence type="predicted"/>
<evidence type="ECO:0000313" key="2">
    <source>
        <dbReference type="EMBL" id="EAL66979.1"/>
    </source>
</evidence>
<dbReference type="EMBL" id="AAFI02000039">
    <property type="protein sequence ID" value="EAL66979.1"/>
    <property type="molecule type" value="Genomic_DNA"/>
</dbReference>
<name>Q54UR3_DICDI</name>
<accession>Q54UR3</accession>
<feature type="compositionally biased region" description="Low complexity" evidence="1">
    <location>
        <begin position="11"/>
        <end position="43"/>
    </location>
</feature>
<keyword evidence="3" id="KW-1185">Reference proteome</keyword>
<dbReference type="dictyBase" id="DDB_G0280875"/>
<dbReference type="GeneID" id="8622762"/>
<dbReference type="AlphaFoldDB" id="Q54UR3"/>
<comment type="caution">
    <text evidence="2">The sequence shown here is derived from an EMBL/GenBank/DDBJ whole genome shotgun (WGS) entry which is preliminary data.</text>
</comment>
<gene>
    <name evidence="2" type="ORF">DDB_G0280875</name>
</gene>
<organism evidence="2 3">
    <name type="scientific">Dictyostelium discoideum</name>
    <name type="common">Social amoeba</name>
    <dbReference type="NCBI Taxonomy" id="44689"/>
    <lineage>
        <taxon>Eukaryota</taxon>
        <taxon>Amoebozoa</taxon>
        <taxon>Evosea</taxon>
        <taxon>Eumycetozoa</taxon>
        <taxon>Dictyostelia</taxon>
        <taxon>Dictyosteliales</taxon>
        <taxon>Dictyosteliaceae</taxon>
        <taxon>Dictyostelium</taxon>
    </lineage>
</organism>
<evidence type="ECO:0000256" key="1">
    <source>
        <dbReference type="SAM" id="MobiDB-lite"/>
    </source>
</evidence>
<sequence>MTNTSTTVTQINNNNNNININTNNNNNNNNNSMENNNNNNNDNDVPVGYVNQGFENWKKINQKWRDAISSNPNCAVNKYKSVDAVTITEEFLNRGGVFSKRVPLPDLVAILAEEWENEEN</sequence>
<dbReference type="HOGENOM" id="CLU_2054092_0_0_1"/>
<dbReference type="PaxDb" id="44689-DDB0215227"/>
<protein>
    <recommendedName>
        <fullName evidence="4">DUF4050 domain-containing protein</fullName>
    </recommendedName>
</protein>
<dbReference type="eggNOG" id="ENOG502RIE0">
    <property type="taxonomic scope" value="Eukaryota"/>
</dbReference>
<dbReference type="FunCoup" id="Q54UR3">
    <property type="interactions" value="71"/>
</dbReference>
<feature type="region of interest" description="Disordered" evidence="1">
    <location>
        <begin position="1"/>
        <end position="47"/>
    </location>
</feature>
<dbReference type="RefSeq" id="XP_640958.1">
    <property type="nucleotide sequence ID" value="XM_635866.1"/>
</dbReference>
<dbReference type="KEGG" id="ddi:DDB_G0280875"/>
<dbReference type="OMA" id="EWETEDN"/>
<dbReference type="Proteomes" id="UP000002195">
    <property type="component" value="Unassembled WGS sequence"/>
</dbReference>
<evidence type="ECO:0008006" key="4">
    <source>
        <dbReference type="Google" id="ProtNLM"/>
    </source>
</evidence>
<reference evidence="2 3" key="1">
    <citation type="journal article" date="2005" name="Nature">
        <title>The genome of the social amoeba Dictyostelium discoideum.</title>
        <authorList>
            <consortium name="The Dictyostelium discoideum Sequencing Consortium"/>
            <person name="Eichinger L."/>
            <person name="Pachebat J.A."/>
            <person name="Glockner G."/>
            <person name="Rajandream M.A."/>
            <person name="Sucgang R."/>
            <person name="Berriman M."/>
            <person name="Song J."/>
            <person name="Olsen R."/>
            <person name="Szafranski K."/>
            <person name="Xu Q."/>
            <person name="Tunggal B."/>
            <person name="Kummerfeld S."/>
            <person name="Madera M."/>
            <person name="Konfortov B.A."/>
            <person name="Rivero F."/>
            <person name="Bankier A.T."/>
            <person name="Lehmann R."/>
            <person name="Hamlin N."/>
            <person name="Davies R."/>
            <person name="Gaudet P."/>
            <person name="Fey P."/>
            <person name="Pilcher K."/>
            <person name="Chen G."/>
            <person name="Saunders D."/>
            <person name="Sodergren E."/>
            <person name="Davis P."/>
            <person name="Kerhornou A."/>
            <person name="Nie X."/>
            <person name="Hall N."/>
            <person name="Anjard C."/>
            <person name="Hemphill L."/>
            <person name="Bason N."/>
            <person name="Farbrother P."/>
            <person name="Desany B."/>
            <person name="Just E."/>
            <person name="Morio T."/>
            <person name="Rost R."/>
            <person name="Churcher C."/>
            <person name="Cooper J."/>
            <person name="Haydock S."/>
            <person name="van Driessche N."/>
            <person name="Cronin A."/>
            <person name="Goodhead I."/>
            <person name="Muzny D."/>
            <person name="Mourier T."/>
            <person name="Pain A."/>
            <person name="Lu M."/>
            <person name="Harper D."/>
            <person name="Lindsay R."/>
            <person name="Hauser H."/>
            <person name="James K."/>
            <person name="Quiles M."/>
            <person name="Madan Babu M."/>
            <person name="Saito T."/>
            <person name="Buchrieser C."/>
            <person name="Wardroper A."/>
            <person name="Felder M."/>
            <person name="Thangavelu M."/>
            <person name="Johnson D."/>
            <person name="Knights A."/>
            <person name="Loulseged H."/>
            <person name="Mungall K."/>
            <person name="Oliver K."/>
            <person name="Price C."/>
            <person name="Quail M.A."/>
            <person name="Urushihara H."/>
            <person name="Hernandez J."/>
            <person name="Rabbinowitsch E."/>
            <person name="Steffen D."/>
            <person name="Sanders M."/>
            <person name="Ma J."/>
            <person name="Kohara Y."/>
            <person name="Sharp S."/>
            <person name="Simmonds M."/>
            <person name="Spiegler S."/>
            <person name="Tivey A."/>
            <person name="Sugano S."/>
            <person name="White B."/>
            <person name="Walker D."/>
            <person name="Woodward J."/>
            <person name="Winckler T."/>
            <person name="Tanaka Y."/>
            <person name="Shaulsky G."/>
            <person name="Schleicher M."/>
            <person name="Weinstock G."/>
            <person name="Rosenthal A."/>
            <person name="Cox E.C."/>
            <person name="Chisholm R.L."/>
            <person name="Gibbs R."/>
            <person name="Loomis W.F."/>
            <person name="Platzer M."/>
            <person name="Kay R.R."/>
            <person name="Williams J."/>
            <person name="Dear P.H."/>
            <person name="Noegel A.A."/>
            <person name="Barrell B."/>
            <person name="Kuspa A."/>
        </authorList>
    </citation>
    <scope>NUCLEOTIDE SEQUENCE [LARGE SCALE GENOMIC DNA]</scope>
    <source>
        <strain evidence="2 3">AX4</strain>
    </source>
</reference>